<organism evidence="7 8">
    <name type="scientific">Plectosphaerella cucumerina</name>
    <dbReference type="NCBI Taxonomy" id="40658"/>
    <lineage>
        <taxon>Eukaryota</taxon>
        <taxon>Fungi</taxon>
        <taxon>Dikarya</taxon>
        <taxon>Ascomycota</taxon>
        <taxon>Pezizomycotina</taxon>
        <taxon>Sordariomycetes</taxon>
        <taxon>Hypocreomycetidae</taxon>
        <taxon>Glomerellales</taxon>
        <taxon>Plectosphaerellaceae</taxon>
        <taxon>Plectosphaerella</taxon>
    </lineage>
</organism>
<gene>
    <name evidence="7" type="ORF">B0T11DRAFT_348565</name>
</gene>
<protein>
    <submittedName>
        <fullName evidence="7">UBA domain-containing protein Ucp14</fullName>
    </submittedName>
</protein>
<dbReference type="PANTHER" id="PTHR43066">
    <property type="entry name" value="RHOMBOID-RELATED PROTEIN"/>
    <property type="match status" value="1"/>
</dbReference>
<name>A0A8K0TLE2_9PEZI</name>
<dbReference type="AlphaFoldDB" id="A0A8K0TLE2"/>
<dbReference type="SUPFAM" id="SSF144091">
    <property type="entry name" value="Rhomboid-like"/>
    <property type="match status" value="1"/>
</dbReference>
<keyword evidence="4 6" id="KW-0472">Membrane</keyword>
<proteinExistence type="predicted"/>
<dbReference type="SMART" id="SM01160">
    <property type="entry name" value="DUF1751"/>
    <property type="match status" value="1"/>
</dbReference>
<sequence>MSFANAPVTRTLVIGLVILSIAASLLDVKHYFYIRVDTHFWRYRQFWRMFTYQLCCTNSSEALFASITLYNMRILEQMWGSRKYASFLVTTAVLTAVIPPVILTVFLRPITRGLFNYLPAGPTPLIFAILSQYHALIPHIYSYRVATSAAAPSSNEPFSGLTFSDKSYRYALALQLALFQWPGSVLGALVGWVVGHAWRNDLLPNIVTRWRVPGWLVGVRTQRRRDEFEGLRRRLEGENATATSSGAQAQTEGESRQRTVGQDMRDQLRGFL</sequence>
<dbReference type="OrthoDB" id="272778at2759"/>
<accession>A0A8K0TLE2</accession>
<feature type="transmembrane region" description="Helical" evidence="6">
    <location>
        <begin position="12"/>
        <end position="28"/>
    </location>
</feature>
<comment type="caution">
    <text evidence="7">The sequence shown here is derived from an EMBL/GenBank/DDBJ whole genome shotgun (WGS) entry which is preliminary data.</text>
</comment>
<evidence type="ECO:0000256" key="3">
    <source>
        <dbReference type="ARBA" id="ARBA00022989"/>
    </source>
</evidence>
<dbReference type="PANTHER" id="PTHR43066:SF21">
    <property type="entry name" value="UBIQUITIN-ASSOCIATED DOMAIN-CONTAINING PROTEIN 2"/>
    <property type="match status" value="1"/>
</dbReference>
<feature type="transmembrane region" description="Helical" evidence="6">
    <location>
        <begin position="84"/>
        <end position="107"/>
    </location>
</feature>
<feature type="region of interest" description="Disordered" evidence="5">
    <location>
        <begin position="237"/>
        <end position="260"/>
    </location>
</feature>
<dbReference type="Proteomes" id="UP000813385">
    <property type="component" value="Unassembled WGS sequence"/>
</dbReference>
<keyword evidence="2 6" id="KW-0812">Transmembrane</keyword>
<comment type="subcellular location">
    <subcellularLocation>
        <location evidence="1">Membrane</location>
        <topology evidence="1">Multi-pass membrane protein</topology>
    </subcellularLocation>
</comment>
<keyword evidence="8" id="KW-1185">Reference proteome</keyword>
<evidence type="ECO:0000313" key="7">
    <source>
        <dbReference type="EMBL" id="KAH7367315.1"/>
    </source>
</evidence>
<dbReference type="GO" id="GO:0016020">
    <property type="term" value="C:membrane"/>
    <property type="evidence" value="ECO:0007669"/>
    <property type="project" value="UniProtKB-SubCell"/>
</dbReference>
<evidence type="ECO:0000256" key="4">
    <source>
        <dbReference type="ARBA" id="ARBA00023136"/>
    </source>
</evidence>
<dbReference type="EMBL" id="JAGPXD010000002">
    <property type="protein sequence ID" value="KAH7367315.1"/>
    <property type="molecule type" value="Genomic_DNA"/>
</dbReference>
<evidence type="ECO:0000313" key="8">
    <source>
        <dbReference type="Proteomes" id="UP000813385"/>
    </source>
</evidence>
<evidence type="ECO:0000256" key="1">
    <source>
        <dbReference type="ARBA" id="ARBA00004141"/>
    </source>
</evidence>
<evidence type="ECO:0000256" key="2">
    <source>
        <dbReference type="ARBA" id="ARBA00022692"/>
    </source>
</evidence>
<evidence type="ECO:0000256" key="6">
    <source>
        <dbReference type="SAM" id="Phobius"/>
    </source>
</evidence>
<keyword evidence="3 6" id="KW-1133">Transmembrane helix</keyword>
<feature type="compositionally biased region" description="Low complexity" evidence="5">
    <location>
        <begin position="238"/>
        <end position="251"/>
    </location>
</feature>
<feature type="transmembrane region" description="Helical" evidence="6">
    <location>
        <begin position="49"/>
        <end position="72"/>
    </location>
</feature>
<evidence type="ECO:0000256" key="5">
    <source>
        <dbReference type="SAM" id="MobiDB-lite"/>
    </source>
</evidence>
<reference evidence="7" key="1">
    <citation type="journal article" date="2021" name="Nat. Commun.">
        <title>Genetic determinants of endophytism in the Arabidopsis root mycobiome.</title>
        <authorList>
            <person name="Mesny F."/>
            <person name="Miyauchi S."/>
            <person name="Thiergart T."/>
            <person name="Pickel B."/>
            <person name="Atanasova L."/>
            <person name="Karlsson M."/>
            <person name="Huettel B."/>
            <person name="Barry K.W."/>
            <person name="Haridas S."/>
            <person name="Chen C."/>
            <person name="Bauer D."/>
            <person name="Andreopoulos W."/>
            <person name="Pangilinan J."/>
            <person name="LaButti K."/>
            <person name="Riley R."/>
            <person name="Lipzen A."/>
            <person name="Clum A."/>
            <person name="Drula E."/>
            <person name="Henrissat B."/>
            <person name="Kohler A."/>
            <person name="Grigoriev I.V."/>
            <person name="Martin F.M."/>
            <person name="Hacquard S."/>
        </authorList>
    </citation>
    <scope>NUCLEOTIDE SEQUENCE</scope>
    <source>
        <strain evidence="7">MPI-CAGE-AT-0016</strain>
    </source>
</reference>
<dbReference type="Gene3D" id="1.20.1540.10">
    <property type="entry name" value="Rhomboid-like"/>
    <property type="match status" value="1"/>
</dbReference>
<dbReference type="InterPro" id="IPR035952">
    <property type="entry name" value="Rhomboid-like_sf"/>
</dbReference>
<dbReference type="GO" id="GO:0004252">
    <property type="term" value="F:serine-type endopeptidase activity"/>
    <property type="evidence" value="ECO:0007669"/>
    <property type="project" value="TreeGrafter"/>
</dbReference>